<dbReference type="PANTHER" id="PTHR42208:SF1">
    <property type="entry name" value="HEAVY METAL TRANSPORTER"/>
    <property type="match status" value="1"/>
</dbReference>
<proteinExistence type="predicted"/>
<keyword evidence="1" id="KW-0812">Transmembrane</keyword>
<evidence type="ECO:0000259" key="2">
    <source>
        <dbReference type="Pfam" id="PF13386"/>
    </source>
</evidence>
<dbReference type="InterPro" id="IPR039447">
    <property type="entry name" value="UreH-like_TM_dom"/>
</dbReference>
<dbReference type="EMBL" id="SIRE01000028">
    <property type="protein sequence ID" value="TBL71069.1"/>
    <property type="molecule type" value="Genomic_DNA"/>
</dbReference>
<dbReference type="OrthoDB" id="9800141at2"/>
<dbReference type="PANTHER" id="PTHR42208">
    <property type="entry name" value="HEAVY METAL TRANSPORTER-RELATED"/>
    <property type="match status" value="1"/>
</dbReference>
<feature type="transmembrane region" description="Helical" evidence="1">
    <location>
        <begin position="125"/>
        <end position="146"/>
    </location>
</feature>
<feature type="domain" description="Urease accessory protein UreH-like transmembrane" evidence="2">
    <location>
        <begin position="9"/>
        <end position="205"/>
    </location>
</feature>
<evidence type="ECO:0000313" key="3">
    <source>
        <dbReference type="EMBL" id="TBL71069.1"/>
    </source>
</evidence>
<feature type="transmembrane region" description="Helical" evidence="1">
    <location>
        <begin position="158"/>
        <end position="186"/>
    </location>
</feature>
<gene>
    <name evidence="3" type="ORF">EYB31_31490</name>
</gene>
<dbReference type="AlphaFoldDB" id="A0A4Q9DK34"/>
<feature type="transmembrane region" description="Helical" evidence="1">
    <location>
        <begin position="51"/>
        <end position="68"/>
    </location>
</feature>
<evidence type="ECO:0000313" key="4">
    <source>
        <dbReference type="Proteomes" id="UP000293142"/>
    </source>
</evidence>
<comment type="caution">
    <text evidence="3">The sequence shown here is derived from an EMBL/GenBank/DDBJ whole genome shotgun (WGS) entry which is preliminary data.</text>
</comment>
<accession>A0A4Q9DK34</accession>
<keyword evidence="4" id="KW-1185">Reference proteome</keyword>
<keyword evidence="1" id="KW-0472">Membrane</keyword>
<protein>
    <submittedName>
        <fullName evidence="3">Sulfite exporter TauE/SafE family protein</fullName>
    </submittedName>
</protein>
<keyword evidence="1" id="KW-1133">Transmembrane helix</keyword>
<dbReference type="RefSeq" id="WP_131017484.1">
    <property type="nucleotide sequence ID" value="NZ_SIRE01000028.1"/>
</dbReference>
<dbReference type="Proteomes" id="UP000293142">
    <property type="component" value="Unassembled WGS sequence"/>
</dbReference>
<sequence length="226" mass="23656">MDYSLLTLAVLTGIAGAPHCTIMCGGIVSGMALNAEAGAARTVLMYNLGRVTTYTLLGAMMGGIGSFLNGASKLAGIQGAAAIAGGIFILLWAHWKYELPVSGGKLLRWPPLERLTRMLRLSNDYAAVWASGLLLGFIPCGLTYAMQMNAAASGGAGTGASIMAVFGLATVPTLMIVGLTAGAIRGALRRRMMRVGRWLAYAMGVLCILRGLAANGWIPSIHPWLW</sequence>
<feature type="transmembrane region" description="Helical" evidence="1">
    <location>
        <begin position="74"/>
        <end position="95"/>
    </location>
</feature>
<reference evidence="3 4" key="1">
    <citation type="submission" date="2019-02" db="EMBL/GenBank/DDBJ databases">
        <title>Paenibacillus sp. nov., isolated from surface-sterilized tissue of Thalictrum simplex L.</title>
        <authorList>
            <person name="Tuo L."/>
        </authorList>
    </citation>
    <scope>NUCLEOTIDE SEQUENCE [LARGE SCALE GENOMIC DNA]</scope>
    <source>
        <strain evidence="3 4">N2SHLJ1</strain>
    </source>
</reference>
<feature type="transmembrane region" description="Helical" evidence="1">
    <location>
        <begin position="198"/>
        <end position="218"/>
    </location>
</feature>
<dbReference type="Pfam" id="PF13386">
    <property type="entry name" value="DsbD_2"/>
    <property type="match status" value="1"/>
</dbReference>
<name>A0A4Q9DK34_9BACL</name>
<evidence type="ECO:0000256" key="1">
    <source>
        <dbReference type="SAM" id="Phobius"/>
    </source>
</evidence>
<organism evidence="3 4">
    <name type="scientific">Paenibacillus thalictri</name>
    <dbReference type="NCBI Taxonomy" id="2527873"/>
    <lineage>
        <taxon>Bacteria</taxon>
        <taxon>Bacillati</taxon>
        <taxon>Bacillota</taxon>
        <taxon>Bacilli</taxon>
        <taxon>Bacillales</taxon>
        <taxon>Paenibacillaceae</taxon>
        <taxon>Paenibacillus</taxon>
    </lineage>
</organism>